<dbReference type="PANTHER" id="PTHR31223:SF70">
    <property type="entry name" value="LOG FAMILY PROTEIN YJL055W"/>
    <property type="match status" value="1"/>
</dbReference>
<dbReference type="Gene3D" id="3.40.50.450">
    <property type="match status" value="1"/>
</dbReference>
<dbReference type="EMBL" id="AZFN01000004">
    <property type="protein sequence ID" value="KRM03213.1"/>
    <property type="molecule type" value="Genomic_DNA"/>
</dbReference>
<evidence type="ECO:0000256" key="1">
    <source>
        <dbReference type="ARBA" id="ARBA00006763"/>
    </source>
</evidence>
<dbReference type="GO" id="GO:0005829">
    <property type="term" value="C:cytosol"/>
    <property type="evidence" value="ECO:0007669"/>
    <property type="project" value="TreeGrafter"/>
</dbReference>
<dbReference type="GO" id="GO:0016799">
    <property type="term" value="F:hydrolase activity, hydrolyzing N-glycosyl compounds"/>
    <property type="evidence" value="ECO:0007669"/>
    <property type="project" value="TreeGrafter"/>
</dbReference>
<comment type="similarity">
    <text evidence="1 2">Belongs to the LOG family.</text>
</comment>
<dbReference type="InterPro" id="IPR031100">
    <property type="entry name" value="LOG_fam"/>
</dbReference>
<keyword evidence="2" id="KW-0203">Cytokinin biosynthesis</keyword>
<evidence type="ECO:0000256" key="2">
    <source>
        <dbReference type="RuleBase" id="RU363015"/>
    </source>
</evidence>
<evidence type="ECO:0000313" key="4">
    <source>
        <dbReference type="Proteomes" id="UP000051739"/>
    </source>
</evidence>
<keyword evidence="4" id="KW-1185">Reference proteome</keyword>
<dbReference type="Pfam" id="PF03641">
    <property type="entry name" value="Lysine_decarbox"/>
    <property type="match status" value="1"/>
</dbReference>
<dbReference type="InterPro" id="IPR005269">
    <property type="entry name" value="LOG"/>
</dbReference>
<accession>A0A0R1VCJ4</accession>
<evidence type="ECO:0000313" key="3">
    <source>
        <dbReference type="EMBL" id="KRM03213.1"/>
    </source>
</evidence>
<dbReference type="EC" id="3.2.2.n1" evidence="2"/>
<dbReference type="SUPFAM" id="SSF102405">
    <property type="entry name" value="MCP/YpsA-like"/>
    <property type="match status" value="1"/>
</dbReference>
<name>A0A0R1VCJ4_9LACO</name>
<dbReference type="NCBIfam" id="TIGR00730">
    <property type="entry name" value="Rossman fold protein, TIGR00730 family"/>
    <property type="match status" value="1"/>
</dbReference>
<organism evidence="3 4">
    <name type="scientific">Limosilactobacillus gastricus DSM 16045</name>
    <dbReference type="NCBI Taxonomy" id="1423749"/>
    <lineage>
        <taxon>Bacteria</taxon>
        <taxon>Bacillati</taxon>
        <taxon>Bacillota</taxon>
        <taxon>Bacilli</taxon>
        <taxon>Lactobacillales</taxon>
        <taxon>Lactobacillaceae</taxon>
        <taxon>Limosilactobacillus</taxon>
    </lineage>
</organism>
<dbReference type="Proteomes" id="UP000051739">
    <property type="component" value="Unassembled WGS sequence"/>
</dbReference>
<dbReference type="RefSeq" id="WP_056936809.1">
    <property type="nucleotide sequence ID" value="NZ_AZFN01000004.1"/>
</dbReference>
<protein>
    <recommendedName>
        <fullName evidence="2">Cytokinin riboside 5'-monophosphate phosphoribohydrolase</fullName>
        <ecNumber evidence="2">3.2.2.n1</ecNumber>
    </recommendedName>
</protein>
<dbReference type="GO" id="GO:0009691">
    <property type="term" value="P:cytokinin biosynthetic process"/>
    <property type="evidence" value="ECO:0007669"/>
    <property type="project" value="UniProtKB-UniRule"/>
</dbReference>
<sequence length="189" mass="20718">MIKSLAVYCGANPGHNPEFIKLAQRFGQELADHQISLVYGGGQYGMMGAVANSVLDHGGQVHGVITQELYDRGTSLDRLSDLQIVPKMDIRKDKMMNLADGLIALPGGLGTLEEVSEAFSWTAIGDNAKPVALFNFNGYYNPLKSMLGKMQVAGFAERDFVESIGFIATFNELLDFMDNYQAPAVRTYR</sequence>
<reference evidence="3 4" key="1">
    <citation type="journal article" date="2015" name="Genome Announc.">
        <title>Expanding the biotechnology potential of lactobacilli through comparative genomics of 213 strains and associated genera.</title>
        <authorList>
            <person name="Sun Z."/>
            <person name="Harris H.M."/>
            <person name="McCann A."/>
            <person name="Guo C."/>
            <person name="Argimon S."/>
            <person name="Zhang W."/>
            <person name="Yang X."/>
            <person name="Jeffery I.B."/>
            <person name="Cooney J.C."/>
            <person name="Kagawa T.F."/>
            <person name="Liu W."/>
            <person name="Song Y."/>
            <person name="Salvetti E."/>
            <person name="Wrobel A."/>
            <person name="Rasinkangas P."/>
            <person name="Parkhill J."/>
            <person name="Rea M.C."/>
            <person name="O'Sullivan O."/>
            <person name="Ritari J."/>
            <person name="Douillard F.P."/>
            <person name="Paul Ross R."/>
            <person name="Yang R."/>
            <person name="Briner A.E."/>
            <person name="Felis G.E."/>
            <person name="de Vos W.M."/>
            <person name="Barrangou R."/>
            <person name="Klaenhammer T.R."/>
            <person name="Caufield P.W."/>
            <person name="Cui Y."/>
            <person name="Zhang H."/>
            <person name="O'Toole P.W."/>
        </authorList>
    </citation>
    <scope>NUCLEOTIDE SEQUENCE [LARGE SCALE GENOMIC DNA]</scope>
    <source>
        <strain evidence="3 4">DSM 16045</strain>
    </source>
</reference>
<gene>
    <name evidence="3" type="ORF">FC60_GL001297</name>
</gene>
<keyword evidence="2" id="KW-0378">Hydrolase</keyword>
<dbReference type="PANTHER" id="PTHR31223">
    <property type="entry name" value="LOG FAMILY PROTEIN YJL055W"/>
    <property type="match status" value="1"/>
</dbReference>
<comment type="caution">
    <text evidence="3">The sequence shown here is derived from an EMBL/GenBank/DDBJ whole genome shotgun (WGS) entry which is preliminary data.</text>
</comment>
<dbReference type="PATRIC" id="fig|1423749.3.peg.1328"/>
<dbReference type="AlphaFoldDB" id="A0A0R1VCJ4"/>
<proteinExistence type="inferred from homology"/>